<dbReference type="GO" id="GO:0017025">
    <property type="term" value="F:TBP-class protein binding"/>
    <property type="evidence" value="ECO:0007669"/>
    <property type="project" value="InterPro"/>
</dbReference>
<evidence type="ECO:0000256" key="5">
    <source>
        <dbReference type="ARBA" id="ARBA00023163"/>
    </source>
</evidence>
<dbReference type="SUPFAM" id="SSF57783">
    <property type="entry name" value="Zinc beta-ribbon"/>
    <property type="match status" value="1"/>
</dbReference>
<dbReference type="RefSeq" id="WP_177309471.1">
    <property type="nucleotide sequence ID" value="NZ_CBTY010000009.1"/>
</dbReference>
<evidence type="ECO:0000259" key="7">
    <source>
        <dbReference type="SMART" id="SM00385"/>
    </source>
</evidence>
<accession>V6ATU5</accession>
<dbReference type="CDD" id="cd20550">
    <property type="entry name" value="CYCLIN_TFIIB_archaea_like_rpt2"/>
    <property type="match status" value="1"/>
</dbReference>
<organism evidence="8 9">
    <name type="scientific">Candidatus Nitrosotenuis uzonensis</name>
    <dbReference type="NCBI Taxonomy" id="1407055"/>
    <lineage>
        <taxon>Archaea</taxon>
        <taxon>Nitrososphaerota</taxon>
        <taxon>Candidatus Nitrosotenuis</taxon>
    </lineage>
</organism>
<sequence length="303" mass="33154">MTIMQALNANGKCTRCGGPLLTDGSTGEQFCQKCGNVVVECIEDYRPERRSFSDDSVDKSRTGTPNLLAIHDRGLSTTIGTESRDATGKSLSTLMKQNMRRLRIWDSRSQTHESAGRNLRVAFIELDKLKDKLTLSDSITEKAAYIYRKAVGKGLVRGRSIPEVLGAAAYAACRDTGIPRTLNDVSVALNIKKKSISKSYRMLVKELDLKMPVADSIICISKIASKINLDEKAKRHALEILRDASDMEITAGKGPMGLAAAAIYISCLKYNIKISQREISVASGVTEVTIRNRSHGLSKSLTL</sequence>
<dbReference type="GO" id="GO:0003743">
    <property type="term" value="F:translation initiation factor activity"/>
    <property type="evidence" value="ECO:0007669"/>
    <property type="project" value="UniProtKB-KW"/>
</dbReference>
<dbReference type="InterPro" id="IPR013150">
    <property type="entry name" value="TFIIB_cyclin"/>
</dbReference>
<keyword evidence="3" id="KW-0677">Repeat</keyword>
<evidence type="ECO:0000256" key="3">
    <source>
        <dbReference type="ARBA" id="ARBA00022737"/>
    </source>
</evidence>
<comment type="function">
    <text evidence="6">Stabilizes TBP binding to an archaeal box-A promoter. Also responsible for recruiting RNA polymerase II to the pre-initiation complex (DNA-TBP-TFIIB).</text>
</comment>
<dbReference type="SUPFAM" id="SSF47954">
    <property type="entry name" value="Cyclin-like"/>
    <property type="match status" value="2"/>
</dbReference>
<keyword evidence="5" id="KW-0804">Transcription</keyword>
<dbReference type="STRING" id="1407055.NITUZ_40233"/>
<dbReference type="PANTHER" id="PTHR11618:SF13">
    <property type="entry name" value="TRANSCRIPTION INITIATION FACTOR IIB"/>
    <property type="match status" value="1"/>
</dbReference>
<dbReference type="InterPro" id="IPR013763">
    <property type="entry name" value="Cyclin-like_dom"/>
</dbReference>
<feature type="domain" description="Cyclin-like" evidence="7">
    <location>
        <begin position="124"/>
        <end position="205"/>
    </location>
</feature>
<evidence type="ECO:0000256" key="6">
    <source>
        <dbReference type="ARBA" id="ARBA00053882"/>
    </source>
</evidence>
<dbReference type="Proteomes" id="UP000018159">
    <property type="component" value="Unassembled WGS sequence"/>
</dbReference>
<dbReference type="InterPro" id="IPR000812">
    <property type="entry name" value="TFIIB"/>
</dbReference>
<dbReference type="EMBL" id="CBTY010000009">
    <property type="protein sequence ID" value="CDI06067.1"/>
    <property type="molecule type" value="Genomic_DNA"/>
</dbReference>
<keyword evidence="4" id="KW-0805">Transcription regulation</keyword>
<gene>
    <name evidence="8" type="primary">tfb</name>
    <name evidence="8" type="ORF">NITUZ_40233</name>
</gene>
<dbReference type="Pfam" id="PF00382">
    <property type="entry name" value="TFIIB"/>
    <property type="match status" value="2"/>
</dbReference>
<dbReference type="GO" id="GO:0097550">
    <property type="term" value="C:transcription preinitiation complex"/>
    <property type="evidence" value="ECO:0007669"/>
    <property type="project" value="TreeGrafter"/>
</dbReference>
<dbReference type="FunFam" id="1.10.472.10:FF:000023">
    <property type="entry name" value="Transcription initiation factor IIB"/>
    <property type="match status" value="1"/>
</dbReference>
<dbReference type="GO" id="GO:0070897">
    <property type="term" value="P:transcription preinitiation complex assembly"/>
    <property type="evidence" value="ECO:0007669"/>
    <property type="project" value="InterPro"/>
</dbReference>
<dbReference type="InterPro" id="IPR023486">
    <property type="entry name" value="TFIIB_CS"/>
</dbReference>
<dbReference type="FunFam" id="1.10.472.170:FF:000001">
    <property type="entry name" value="Transcription initiation factor IIB"/>
    <property type="match status" value="1"/>
</dbReference>
<dbReference type="PANTHER" id="PTHR11618">
    <property type="entry name" value="TRANSCRIPTION INITIATION FACTOR IIB-RELATED"/>
    <property type="match status" value="1"/>
</dbReference>
<protein>
    <recommendedName>
        <fullName evidence="2">Transcription initiation factor IIB</fullName>
    </recommendedName>
</protein>
<dbReference type="PRINTS" id="PR00685">
    <property type="entry name" value="TIFACTORIIB"/>
</dbReference>
<dbReference type="Gene3D" id="1.10.472.170">
    <property type="match status" value="1"/>
</dbReference>
<evidence type="ECO:0000256" key="1">
    <source>
        <dbReference type="ARBA" id="ARBA00010857"/>
    </source>
</evidence>
<evidence type="ECO:0000256" key="2">
    <source>
        <dbReference type="ARBA" id="ARBA00013932"/>
    </source>
</evidence>
<evidence type="ECO:0000313" key="8">
    <source>
        <dbReference type="EMBL" id="CDI06067.1"/>
    </source>
</evidence>
<name>V6ATU5_9ARCH</name>
<dbReference type="OrthoDB" id="7429at2157"/>
<dbReference type="AlphaFoldDB" id="V6ATU5"/>
<reference evidence="8 9" key="1">
    <citation type="journal article" date="2013" name="PLoS ONE">
        <title>Enrichment and Genome Sequence of the Group I.1a Ammonia-Oxidizing Archaeon ?Ca. Nitrosotenuis uzonensis? Representing a Clade Globally.</title>
        <authorList>
            <person name="Lebedeva E.V."/>
            <person name="Hatzenpichler R."/>
            <person name="Pelletier E."/>
            <person name="Schuster N."/>
            <person name="Hauzmayer S."/>
            <person name="Bulaev A."/>
            <person name="Grigor'eva N.V."/>
            <person name="Galushko A."/>
            <person name="Schmid M."/>
            <person name="Palatinszky M."/>
            <person name="Le Paslier D."/>
            <person name="Daims H."/>
            <person name="Wagner M."/>
        </authorList>
    </citation>
    <scope>NUCLEOTIDE SEQUENCE [LARGE SCALE GENOMIC DNA]</scope>
    <source>
        <strain evidence="8 9">N4</strain>
    </source>
</reference>
<dbReference type="Gene3D" id="1.10.472.10">
    <property type="entry name" value="Cyclin-like"/>
    <property type="match status" value="1"/>
</dbReference>
<proteinExistence type="inferred from homology"/>
<dbReference type="SMART" id="SM00385">
    <property type="entry name" value="CYCLIN"/>
    <property type="match status" value="2"/>
</dbReference>
<comment type="caution">
    <text evidence="8">The sequence shown here is derived from an EMBL/GenBank/DDBJ whole genome shotgun (WGS) entry which is preliminary data.</text>
</comment>
<evidence type="ECO:0000256" key="4">
    <source>
        <dbReference type="ARBA" id="ARBA00023015"/>
    </source>
</evidence>
<dbReference type="InterPro" id="IPR036915">
    <property type="entry name" value="Cyclin-like_sf"/>
</dbReference>
<dbReference type="PROSITE" id="PS00782">
    <property type="entry name" value="TFIIB"/>
    <property type="match status" value="1"/>
</dbReference>
<comment type="similarity">
    <text evidence="1">Belongs to the TFIIB family.</text>
</comment>
<keyword evidence="9" id="KW-1185">Reference proteome</keyword>
<evidence type="ECO:0000313" key="9">
    <source>
        <dbReference type="Proteomes" id="UP000018159"/>
    </source>
</evidence>
<feature type="domain" description="Cyclin-like" evidence="7">
    <location>
        <begin position="218"/>
        <end position="299"/>
    </location>
</feature>